<dbReference type="Proteomes" id="UP000887566">
    <property type="component" value="Unplaced"/>
</dbReference>
<keyword evidence="2" id="KW-1185">Reference proteome</keyword>
<dbReference type="PANTHER" id="PTHR13456">
    <property type="entry name" value="UPF0729 PROTEIN C18ORF32"/>
    <property type="match status" value="1"/>
</dbReference>
<evidence type="ECO:0000313" key="2">
    <source>
        <dbReference type="Proteomes" id="UP000887566"/>
    </source>
</evidence>
<proteinExistence type="inferred from homology"/>
<dbReference type="Pfam" id="PF14975">
    <property type="entry name" value="DUF4512"/>
    <property type="match status" value="1"/>
</dbReference>
<dbReference type="AlphaFoldDB" id="A0A914W3V3"/>
<sequence length="93" mass="10146">MVCIPCIIVPAALFIYLKFLQPIILRFVPQRWQAWLDSLLYPTCPVKPPVASSTAAKHNHTDISEGECCKGASTNTVESRTVTAGGDGDKKND</sequence>
<evidence type="ECO:0000256" key="1">
    <source>
        <dbReference type="ARBA" id="ARBA00007959"/>
    </source>
</evidence>
<name>A0A914W3V3_9BILA</name>
<dbReference type="InterPro" id="IPR026776">
    <property type="entry name" value="UPF0729_C18orf32-like"/>
</dbReference>
<dbReference type="PANTHER" id="PTHR13456:SF0">
    <property type="entry name" value="UPF0729 PROTEIN C18ORF32"/>
    <property type="match status" value="1"/>
</dbReference>
<comment type="similarity">
    <text evidence="1">Belongs to the UPF0729 family.</text>
</comment>
<accession>A0A914W3V3</accession>
<organism evidence="2 3">
    <name type="scientific">Plectus sambesii</name>
    <dbReference type="NCBI Taxonomy" id="2011161"/>
    <lineage>
        <taxon>Eukaryota</taxon>
        <taxon>Metazoa</taxon>
        <taxon>Ecdysozoa</taxon>
        <taxon>Nematoda</taxon>
        <taxon>Chromadorea</taxon>
        <taxon>Plectida</taxon>
        <taxon>Plectina</taxon>
        <taxon>Plectoidea</taxon>
        <taxon>Plectidae</taxon>
        <taxon>Plectus</taxon>
    </lineage>
</organism>
<dbReference type="WBParaSite" id="PSAMB.scaffold3081size19730.g20359.t1">
    <property type="protein sequence ID" value="PSAMB.scaffold3081size19730.g20359.t1"/>
    <property type="gene ID" value="PSAMB.scaffold3081size19730.g20359"/>
</dbReference>
<protein>
    <submittedName>
        <fullName evidence="3">CR032 protein</fullName>
    </submittedName>
</protein>
<evidence type="ECO:0000313" key="3">
    <source>
        <dbReference type="WBParaSite" id="PSAMB.scaffold3081size19730.g20359.t1"/>
    </source>
</evidence>
<reference evidence="3" key="1">
    <citation type="submission" date="2022-11" db="UniProtKB">
        <authorList>
            <consortium name="WormBaseParasite"/>
        </authorList>
    </citation>
    <scope>IDENTIFICATION</scope>
</reference>